<proteinExistence type="predicted"/>
<dbReference type="NCBIfam" id="TIGR00756">
    <property type="entry name" value="PPR"/>
    <property type="match status" value="1"/>
</dbReference>
<protein>
    <submittedName>
        <fullName evidence="4">Pentatricopeptide repeat-containing protein At5g67570ic-like isoform X1</fullName>
    </submittedName>
</protein>
<dbReference type="GO" id="GO:0009507">
    <property type="term" value="C:chloroplast"/>
    <property type="evidence" value="ECO:0007669"/>
    <property type="project" value="TreeGrafter"/>
</dbReference>
<dbReference type="InterPro" id="IPR011990">
    <property type="entry name" value="TPR-like_helical_dom_sf"/>
</dbReference>
<dbReference type="Gene3D" id="1.25.40.10">
    <property type="entry name" value="Tetratricopeptide repeat domain"/>
    <property type="match status" value="1"/>
</dbReference>
<name>A0A2P2MNA3_RHIMU</name>
<dbReference type="PANTHER" id="PTHR46935">
    <property type="entry name" value="OS01G0674700 PROTEIN"/>
    <property type="match status" value="1"/>
</dbReference>
<evidence type="ECO:0000256" key="2">
    <source>
        <dbReference type="SAM" id="Phobius"/>
    </source>
</evidence>
<keyword evidence="2" id="KW-0472">Membrane</keyword>
<evidence type="ECO:0000313" key="4">
    <source>
        <dbReference type="EMBL" id="MBX31679.1"/>
    </source>
</evidence>
<sequence length="321" mass="36997">MEAATSSASSANPAAQFEPNIEAIKRRLIKKGVYPTPKIIHILRKKEIQKHNRKLNKIARTQETALLTPSQKQALAEESHFQTLKREYKAFNKAIEARTRRETTTTTTPSGLLVGRPWERIERAKLREIASGSKEFDGGSLKRGNLKELKVLFEDDLKWVLENDVEVEDDDWLKGGKQSAWNPPTGRRDEREAIRFLVARLSGRDVTARDWKLTRIMKQSRLLFTEGQLLRIVEGLGDRGKWEQALAVVEWAYGNKRRRDCKSKFVYTKLLSILGKERKPKEALHIFYLMHSLRRTGIYILIWLHTTALGLHSVKLVFSKS</sequence>
<dbReference type="AlphaFoldDB" id="A0A2P2MNA3"/>
<keyword evidence="2" id="KW-1133">Transmembrane helix</keyword>
<dbReference type="GO" id="GO:0009658">
    <property type="term" value="P:chloroplast organization"/>
    <property type="evidence" value="ECO:0007669"/>
    <property type="project" value="InterPro"/>
</dbReference>
<dbReference type="InterPro" id="IPR044645">
    <property type="entry name" value="DG1/EMB2279-like"/>
</dbReference>
<reference evidence="3" key="1">
    <citation type="submission" date="2018-02" db="EMBL/GenBank/DDBJ databases">
        <title>Rhizophora mucronata_Transcriptome.</title>
        <authorList>
            <person name="Meera S.P."/>
            <person name="Sreeshan A."/>
            <person name="Augustine A."/>
        </authorList>
    </citation>
    <scope>NUCLEOTIDE SEQUENCE</scope>
    <source>
        <tissue evidence="3">Leaf</tissue>
    </source>
</reference>
<feature type="transmembrane region" description="Helical" evidence="2">
    <location>
        <begin position="298"/>
        <end position="318"/>
    </location>
</feature>
<evidence type="ECO:0000313" key="3">
    <source>
        <dbReference type="EMBL" id="MBX31677.1"/>
    </source>
</evidence>
<organism evidence="3">
    <name type="scientific">Rhizophora mucronata</name>
    <name type="common">Asiatic mangrove</name>
    <dbReference type="NCBI Taxonomy" id="61149"/>
    <lineage>
        <taxon>Eukaryota</taxon>
        <taxon>Viridiplantae</taxon>
        <taxon>Streptophyta</taxon>
        <taxon>Embryophyta</taxon>
        <taxon>Tracheophyta</taxon>
        <taxon>Spermatophyta</taxon>
        <taxon>Magnoliopsida</taxon>
        <taxon>eudicotyledons</taxon>
        <taxon>Gunneridae</taxon>
        <taxon>Pentapetalae</taxon>
        <taxon>rosids</taxon>
        <taxon>fabids</taxon>
        <taxon>Malpighiales</taxon>
        <taxon>Rhizophoraceae</taxon>
        <taxon>Rhizophora</taxon>
    </lineage>
</organism>
<evidence type="ECO:0000256" key="1">
    <source>
        <dbReference type="ARBA" id="ARBA00022737"/>
    </source>
</evidence>
<dbReference type="PANTHER" id="PTHR46935:SF2">
    <property type="entry name" value="PENTACOTRIPEPTIDE-REPEAT REGION OF PRORP DOMAIN-CONTAINING PROTEIN"/>
    <property type="match status" value="1"/>
</dbReference>
<keyword evidence="1" id="KW-0677">Repeat</keyword>
<dbReference type="EMBL" id="GGEC01051195">
    <property type="protein sequence ID" value="MBX31679.1"/>
    <property type="molecule type" value="Transcribed_RNA"/>
</dbReference>
<dbReference type="InterPro" id="IPR002885">
    <property type="entry name" value="PPR_rpt"/>
</dbReference>
<keyword evidence="2" id="KW-0812">Transmembrane</keyword>
<accession>A0A2P2MNA3</accession>
<dbReference type="EMBL" id="GGEC01051193">
    <property type="protein sequence ID" value="MBX31677.1"/>
    <property type="molecule type" value="Transcribed_RNA"/>
</dbReference>